<comment type="subcellular location">
    <subcellularLocation>
        <location evidence="1">Endomembrane system</location>
        <topology evidence="1">Multi-pass membrane protein</topology>
    </subcellularLocation>
</comment>
<comment type="similarity">
    <text evidence="2">Belongs to the peptidase A22B family.</text>
</comment>
<evidence type="ECO:0000256" key="4">
    <source>
        <dbReference type="ARBA" id="ARBA00022801"/>
    </source>
</evidence>
<dbReference type="Pfam" id="PF04258">
    <property type="entry name" value="Peptidase_A22B"/>
    <property type="match status" value="1"/>
</dbReference>
<gene>
    <name evidence="8" type="ORF">NLS_LOCUS9629</name>
</gene>
<feature type="transmembrane region" description="Helical" evidence="7">
    <location>
        <begin position="385"/>
        <end position="401"/>
    </location>
</feature>
<dbReference type="AlphaFoldDB" id="A0A3P7JM56"/>
<protein>
    <submittedName>
        <fullName evidence="8">Uncharacterized protein</fullName>
    </submittedName>
</protein>
<feature type="transmembrane region" description="Helical" evidence="7">
    <location>
        <begin position="193"/>
        <end position="219"/>
    </location>
</feature>
<dbReference type="InterPro" id="IPR006639">
    <property type="entry name" value="Preselin/SPP"/>
</dbReference>
<keyword evidence="6 7" id="KW-0472">Membrane</keyword>
<dbReference type="GO" id="GO:0098553">
    <property type="term" value="C:lumenal side of endoplasmic reticulum membrane"/>
    <property type="evidence" value="ECO:0007669"/>
    <property type="project" value="TreeGrafter"/>
</dbReference>
<proteinExistence type="inferred from homology"/>
<dbReference type="SMART" id="SM00730">
    <property type="entry name" value="PSN"/>
    <property type="match status" value="1"/>
</dbReference>
<organism evidence="8 9">
    <name type="scientific">Litomosoides sigmodontis</name>
    <name type="common">Filarial nematode worm</name>
    <dbReference type="NCBI Taxonomy" id="42156"/>
    <lineage>
        <taxon>Eukaryota</taxon>
        <taxon>Metazoa</taxon>
        <taxon>Ecdysozoa</taxon>
        <taxon>Nematoda</taxon>
        <taxon>Chromadorea</taxon>
        <taxon>Rhabditida</taxon>
        <taxon>Spirurina</taxon>
        <taxon>Spiruromorpha</taxon>
        <taxon>Filarioidea</taxon>
        <taxon>Onchocercidae</taxon>
        <taxon>Litomosoides</taxon>
    </lineage>
</organism>
<evidence type="ECO:0000256" key="1">
    <source>
        <dbReference type="ARBA" id="ARBA00004127"/>
    </source>
</evidence>
<dbReference type="OMA" id="WISNDIL"/>
<evidence type="ECO:0000256" key="6">
    <source>
        <dbReference type="ARBA" id="ARBA00023136"/>
    </source>
</evidence>
<keyword evidence="3 7" id="KW-0812">Transmembrane</keyword>
<dbReference type="PANTHER" id="PTHR12174:SF35">
    <property type="entry name" value="INTRAMEMBRANE PROTEASE (IMPAS) FAMILY"/>
    <property type="match status" value="1"/>
</dbReference>
<dbReference type="STRING" id="42156.A0A3P7JM56"/>
<feature type="transmembrane region" description="Helical" evidence="7">
    <location>
        <begin position="259"/>
        <end position="276"/>
    </location>
</feature>
<accession>A0A3P7JM56</accession>
<dbReference type="GO" id="GO:0033619">
    <property type="term" value="P:membrane protein proteolysis"/>
    <property type="evidence" value="ECO:0007669"/>
    <property type="project" value="TreeGrafter"/>
</dbReference>
<keyword evidence="5 7" id="KW-1133">Transmembrane helix</keyword>
<keyword evidence="9" id="KW-1185">Reference proteome</keyword>
<evidence type="ECO:0000256" key="5">
    <source>
        <dbReference type="ARBA" id="ARBA00022989"/>
    </source>
</evidence>
<name>A0A3P7JM56_LITSI</name>
<feature type="transmembrane region" description="Helical" evidence="7">
    <location>
        <begin position="282"/>
        <end position="310"/>
    </location>
</feature>
<evidence type="ECO:0000256" key="2">
    <source>
        <dbReference type="ARBA" id="ARBA00006859"/>
    </source>
</evidence>
<dbReference type="PANTHER" id="PTHR12174">
    <property type="entry name" value="SIGNAL PEPTIDE PEPTIDASE"/>
    <property type="match status" value="1"/>
</dbReference>
<dbReference type="OrthoDB" id="29661at2759"/>
<feature type="transmembrane region" description="Helical" evidence="7">
    <location>
        <begin position="331"/>
        <end position="349"/>
    </location>
</feature>
<dbReference type="EMBL" id="UYRX01001755">
    <property type="protein sequence ID" value="VDM92094.1"/>
    <property type="molecule type" value="Genomic_DNA"/>
</dbReference>
<evidence type="ECO:0000256" key="3">
    <source>
        <dbReference type="ARBA" id="ARBA00022692"/>
    </source>
</evidence>
<dbReference type="GO" id="GO:0006465">
    <property type="term" value="P:signal peptide processing"/>
    <property type="evidence" value="ECO:0007669"/>
    <property type="project" value="TreeGrafter"/>
</dbReference>
<keyword evidence="4" id="KW-0378">Hydrolase</keyword>
<feature type="transmembrane region" description="Helical" evidence="7">
    <location>
        <begin position="355"/>
        <end position="378"/>
    </location>
</feature>
<evidence type="ECO:0000313" key="9">
    <source>
        <dbReference type="Proteomes" id="UP000277928"/>
    </source>
</evidence>
<feature type="transmembrane region" description="Helical" evidence="7">
    <location>
        <begin position="7"/>
        <end position="24"/>
    </location>
</feature>
<dbReference type="InterPro" id="IPR007369">
    <property type="entry name" value="Peptidase_A22B_SPP"/>
</dbReference>
<feature type="transmembrane region" description="Helical" evidence="7">
    <location>
        <begin position="44"/>
        <end position="62"/>
    </location>
</feature>
<evidence type="ECO:0000256" key="7">
    <source>
        <dbReference type="SAM" id="Phobius"/>
    </source>
</evidence>
<dbReference type="Proteomes" id="UP000277928">
    <property type="component" value="Unassembled WGS sequence"/>
</dbReference>
<dbReference type="GO" id="GO:0098554">
    <property type="term" value="C:cytoplasmic side of endoplasmic reticulum membrane"/>
    <property type="evidence" value="ECO:0007669"/>
    <property type="project" value="TreeGrafter"/>
</dbReference>
<dbReference type="GO" id="GO:0042500">
    <property type="term" value="F:aspartic endopeptidase activity, intramembrane cleaving"/>
    <property type="evidence" value="ECO:0007669"/>
    <property type="project" value="InterPro"/>
</dbReference>
<feature type="transmembrane region" description="Helical" evidence="7">
    <location>
        <begin position="231"/>
        <end position="252"/>
    </location>
</feature>
<reference evidence="8 9" key="1">
    <citation type="submission" date="2018-08" db="EMBL/GenBank/DDBJ databases">
        <authorList>
            <person name="Laetsch R D."/>
            <person name="Stevens L."/>
            <person name="Kumar S."/>
            <person name="Blaxter L. M."/>
        </authorList>
    </citation>
    <scope>NUCLEOTIDE SEQUENCE [LARGE SCALE GENOMIC DNA]</scope>
</reference>
<sequence length="414" mass="47178">MLIAWNVMLLLTAIIIYIGCRRSYSIYFFERDERKVIFLEDEGAIAVPVVLSVLLFILYHSLKSLDDYEMEEEVEDEKVPELLQKSSISYQLAKKIPPKMTDGNSKSAVAEKDIKEKENVDGIILTDGIRGECSSSEGVLLRKKFAIQSDDERAIERERSEIYKKMSKVYRLPSVNEIVNVMRSSLANISKHSVLIILARLITIHALVWLGAIAVQITLVEIFDSNFYYIFYYHHPTVKQLAIIIAVLLGIFHEVKWTWVVNDIFGIAISYVTIARTETASYFAGFLFLVGMISFDIFWFYCIDLLSVVAKHSRSPVMLIIPLGKKRSAKISIVDIIVPGIFLNIILKFAEMYDIVIFTETFYACIFGLFITGLFILLRRKTTPAIVIPGIFAILASLLSTDNPSGLWRFKIKH</sequence>
<evidence type="ECO:0000313" key="8">
    <source>
        <dbReference type="EMBL" id="VDM92094.1"/>
    </source>
</evidence>